<reference evidence="2" key="1">
    <citation type="journal article" date="2015" name="Nature">
        <title>Complex archaea that bridge the gap between prokaryotes and eukaryotes.</title>
        <authorList>
            <person name="Spang A."/>
            <person name="Saw J.H."/>
            <person name="Jorgensen S.L."/>
            <person name="Zaremba-Niedzwiedzka K."/>
            <person name="Martijn J."/>
            <person name="Lind A.E."/>
            <person name="van Eijk R."/>
            <person name="Schleper C."/>
            <person name="Guy L."/>
            <person name="Ettema T.J."/>
        </authorList>
    </citation>
    <scope>NUCLEOTIDE SEQUENCE</scope>
</reference>
<gene>
    <name evidence="2" type="ORF">LCGC14_1510160</name>
</gene>
<comment type="caution">
    <text evidence="2">The sequence shown here is derived from an EMBL/GenBank/DDBJ whole genome shotgun (WGS) entry which is preliminary data.</text>
</comment>
<name>A0A0F9JMC5_9ZZZZ</name>
<feature type="transmembrane region" description="Helical" evidence="1">
    <location>
        <begin position="16"/>
        <end position="38"/>
    </location>
</feature>
<sequence length="39" mass="4690">MSFWREVWEGYKERFWIIYVTIMVVGILAVIATVLEVIQ</sequence>
<keyword evidence="1" id="KW-0812">Transmembrane</keyword>
<evidence type="ECO:0000313" key="2">
    <source>
        <dbReference type="EMBL" id="KKM63571.1"/>
    </source>
</evidence>
<dbReference type="EMBL" id="LAZR01011072">
    <property type="protein sequence ID" value="KKM63571.1"/>
    <property type="molecule type" value="Genomic_DNA"/>
</dbReference>
<keyword evidence="1" id="KW-1133">Transmembrane helix</keyword>
<dbReference type="AlphaFoldDB" id="A0A0F9JMC5"/>
<organism evidence="2">
    <name type="scientific">marine sediment metagenome</name>
    <dbReference type="NCBI Taxonomy" id="412755"/>
    <lineage>
        <taxon>unclassified sequences</taxon>
        <taxon>metagenomes</taxon>
        <taxon>ecological metagenomes</taxon>
    </lineage>
</organism>
<protein>
    <submittedName>
        <fullName evidence="2">Uncharacterized protein</fullName>
    </submittedName>
</protein>
<keyword evidence="1" id="KW-0472">Membrane</keyword>
<proteinExistence type="predicted"/>
<evidence type="ECO:0000256" key="1">
    <source>
        <dbReference type="SAM" id="Phobius"/>
    </source>
</evidence>
<accession>A0A0F9JMC5</accession>